<dbReference type="PANTHER" id="PTHR28174:SF1">
    <property type="entry name" value="LARGE RIBOSOMAL SUBUNIT PROTEIN BL31M"/>
    <property type="match status" value="1"/>
</dbReference>
<dbReference type="SMR" id="A0A4P7N0L5"/>
<proteinExistence type="predicted"/>
<dbReference type="Proteomes" id="UP000294847">
    <property type="component" value="Chromosome 1"/>
</dbReference>
<dbReference type="Gene3D" id="6.20.130.10">
    <property type="match status" value="1"/>
</dbReference>
<dbReference type="InterPro" id="IPR048874">
    <property type="entry name" value="Ribosomal_bL31m_N"/>
</dbReference>
<feature type="region of interest" description="Disordered" evidence="1">
    <location>
        <begin position="19"/>
        <end position="48"/>
    </location>
</feature>
<dbReference type="PANTHER" id="PTHR28174">
    <property type="entry name" value="54S RIBOSOMAL PROTEIN L36, MITOCHONDRIAL"/>
    <property type="match status" value="1"/>
</dbReference>
<gene>
    <name evidence="3" type="ORF">PoMZ_09747</name>
</gene>
<dbReference type="EMBL" id="CP034204">
    <property type="protein sequence ID" value="QBZ54056.1"/>
    <property type="molecule type" value="Genomic_DNA"/>
</dbReference>
<protein>
    <recommendedName>
        <fullName evidence="2">Ribosomal protein bL31m N-terminal domain-containing protein</fullName>
    </recommendedName>
</protein>
<dbReference type="GO" id="GO:0003735">
    <property type="term" value="F:structural constituent of ribosome"/>
    <property type="evidence" value="ECO:0007669"/>
    <property type="project" value="InterPro"/>
</dbReference>
<organism evidence="3 4">
    <name type="scientific">Pyricularia oryzae</name>
    <name type="common">Rice blast fungus</name>
    <name type="synonym">Magnaporthe oryzae</name>
    <dbReference type="NCBI Taxonomy" id="318829"/>
    <lineage>
        <taxon>Eukaryota</taxon>
        <taxon>Fungi</taxon>
        <taxon>Dikarya</taxon>
        <taxon>Ascomycota</taxon>
        <taxon>Pezizomycotina</taxon>
        <taxon>Sordariomycetes</taxon>
        <taxon>Sordariomycetidae</taxon>
        <taxon>Magnaporthales</taxon>
        <taxon>Pyriculariaceae</taxon>
        <taxon>Pyricularia</taxon>
    </lineage>
</organism>
<dbReference type="OMA" id="YGRGWDS"/>
<dbReference type="Pfam" id="PF21492">
    <property type="entry name" value="bL31_N"/>
    <property type="match status" value="1"/>
</dbReference>
<dbReference type="VEuPathDB" id="FungiDB:M_BR32_EuGene_00081521"/>
<dbReference type="AlphaFoldDB" id="A0A4P7N0L5"/>
<evidence type="ECO:0000313" key="4">
    <source>
        <dbReference type="Proteomes" id="UP000294847"/>
    </source>
</evidence>
<dbReference type="GO" id="GO:0005762">
    <property type="term" value="C:mitochondrial large ribosomal subunit"/>
    <property type="evidence" value="ECO:0007669"/>
    <property type="project" value="InterPro"/>
</dbReference>
<dbReference type="InterPro" id="IPR034600">
    <property type="entry name" value="Ribosomal_bL31m"/>
</dbReference>
<evidence type="ECO:0000313" key="3">
    <source>
        <dbReference type="EMBL" id="QBZ54056.1"/>
    </source>
</evidence>
<name>A0A4P7N0L5_PYROR</name>
<evidence type="ECO:0000259" key="2">
    <source>
        <dbReference type="Pfam" id="PF21492"/>
    </source>
</evidence>
<evidence type="ECO:0000256" key="1">
    <source>
        <dbReference type="SAM" id="MobiDB-lite"/>
    </source>
</evidence>
<dbReference type="GO" id="GO:0032543">
    <property type="term" value="P:mitochondrial translation"/>
    <property type="evidence" value="ECO:0007669"/>
    <property type="project" value="InterPro"/>
</dbReference>
<accession>A0A4P7N0L5</accession>
<reference evidence="3 4" key="1">
    <citation type="journal article" date="2019" name="Mol. Biol. Evol.">
        <title>Blast fungal genomes show frequent chromosomal changes, gene gains and losses, and effector gene turnover.</title>
        <authorList>
            <person name="Gomez Luciano L.B."/>
            <person name="Jason Tsai I."/>
            <person name="Chuma I."/>
            <person name="Tosa Y."/>
            <person name="Chen Y.H."/>
            <person name="Li J.Y."/>
            <person name="Li M.Y."/>
            <person name="Jade Lu M.Y."/>
            <person name="Nakayashiki H."/>
            <person name="Li W.H."/>
        </authorList>
    </citation>
    <scope>NUCLEOTIDE SEQUENCE [LARGE SCALE GENOMIC DNA]</scope>
    <source>
        <strain evidence="3">MZ5-1-6</strain>
    </source>
</reference>
<feature type="domain" description="Ribosomal protein bL31m N-terminal" evidence="2">
    <location>
        <begin position="56"/>
        <end position="101"/>
    </location>
</feature>
<feature type="region of interest" description="Disordered" evidence="1">
    <location>
        <begin position="177"/>
        <end position="202"/>
    </location>
</feature>
<sequence length="202" mass="21294">MGKLPSHLLPARASTLLAGNATRPTLSPAHMTTETVSRTGGSGSSQQVRHATLIHRPRRPYTFTQMVQLSDGSTYTVRTTSPHAIYRSAKDTRNNARWQPSDSSLRNVEMDEAGKLAAFRERFGRGWDAAKKEDPRAAAVAEGGGADKAAAATAAAPEEDVLDLTDLIGGYATAAGMDSGATGMNAKEAAKAEKAGKKKGKK</sequence>
<feature type="compositionally biased region" description="Polar residues" evidence="1">
    <location>
        <begin position="22"/>
        <end position="48"/>
    </location>
</feature>